<feature type="region of interest" description="Disordered" evidence="1">
    <location>
        <begin position="1"/>
        <end position="88"/>
    </location>
</feature>
<evidence type="ECO:0000256" key="1">
    <source>
        <dbReference type="SAM" id="MobiDB-lite"/>
    </source>
</evidence>
<organism evidence="2 3">
    <name type="scientific">Albidovulum sediminicola</name>
    <dbReference type="NCBI Taxonomy" id="2984331"/>
    <lineage>
        <taxon>Bacteria</taxon>
        <taxon>Pseudomonadati</taxon>
        <taxon>Pseudomonadota</taxon>
        <taxon>Alphaproteobacteria</taxon>
        <taxon>Rhodobacterales</taxon>
        <taxon>Paracoccaceae</taxon>
        <taxon>Albidovulum</taxon>
    </lineage>
</organism>
<comment type="caution">
    <text evidence="2">The sequence shown here is derived from an EMBL/GenBank/DDBJ whole genome shotgun (WGS) entry which is preliminary data.</text>
</comment>
<dbReference type="EMBL" id="JAOWLA010000004">
    <property type="protein sequence ID" value="MCV2864296.1"/>
    <property type="molecule type" value="Genomic_DNA"/>
</dbReference>
<keyword evidence="3" id="KW-1185">Reference proteome</keyword>
<dbReference type="Proteomes" id="UP001652503">
    <property type="component" value="Unassembled WGS sequence"/>
</dbReference>
<dbReference type="RefSeq" id="WP_263720790.1">
    <property type="nucleotide sequence ID" value="NZ_JAOWLA010000004.1"/>
</dbReference>
<accession>A0ABT2YZJ0</accession>
<proteinExistence type="predicted"/>
<protein>
    <submittedName>
        <fullName evidence="2">Uncharacterized protein</fullName>
    </submittedName>
</protein>
<gene>
    <name evidence="2" type="ORF">OE647_06020</name>
</gene>
<evidence type="ECO:0000313" key="2">
    <source>
        <dbReference type="EMBL" id="MCV2864296.1"/>
    </source>
</evidence>
<feature type="compositionally biased region" description="Polar residues" evidence="1">
    <location>
        <begin position="58"/>
        <end position="74"/>
    </location>
</feature>
<evidence type="ECO:0000313" key="3">
    <source>
        <dbReference type="Proteomes" id="UP001652503"/>
    </source>
</evidence>
<sequence length="88" mass="9537">MTIPLSGHICAALDPQDPKQTSKTKDGNAVMENTPQMTSGEVEGQQPGDAPTARRQMAQESQRRITQPGDSQDSPRMGDQIITDWASI</sequence>
<name>A0ABT2YZJ0_9RHOB</name>
<reference evidence="2 3" key="1">
    <citation type="submission" date="2022-10" db="EMBL/GenBank/DDBJ databases">
        <title>Defluviimonas sp. nov., isolated from ocean surface water.</title>
        <authorList>
            <person name="He W."/>
            <person name="Wang L."/>
            <person name="Zhang D.-F."/>
        </authorList>
    </citation>
    <scope>NUCLEOTIDE SEQUENCE [LARGE SCALE GENOMIC DNA]</scope>
    <source>
        <strain evidence="2 3">WL0075</strain>
    </source>
</reference>